<dbReference type="EMBL" id="JBHSJF010000003">
    <property type="protein sequence ID" value="MFC5067079.1"/>
    <property type="molecule type" value="Genomic_DNA"/>
</dbReference>
<feature type="domain" description="Lipid A biosynthesis N-terminal" evidence="2">
    <location>
        <begin position="10"/>
        <end position="81"/>
    </location>
</feature>
<feature type="transmembrane region" description="Helical" evidence="1">
    <location>
        <begin position="6"/>
        <end position="27"/>
    </location>
</feature>
<dbReference type="Proteomes" id="UP001595796">
    <property type="component" value="Unassembled WGS sequence"/>
</dbReference>
<organism evidence="3 4">
    <name type="scientific">Flaviflagellibacter deserti</name>
    <dbReference type="NCBI Taxonomy" id="2267266"/>
    <lineage>
        <taxon>Bacteria</taxon>
        <taxon>Pseudomonadati</taxon>
        <taxon>Pseudomonadota</taxon>
        <taxon>Alphaproteobacteria</taxon>
        <taxon>Hyphomicrobiales</taxon>
        <taxon>Flaviflagellibacter</taxon>
    </lineage>
</organism>
<evidence type="ECO:0000256" key="1">
    <source>
        <dbReference type="SAM" id="Phobius"/>
    </source>
</evidence>
<evidence type="ECO:0000313" key="3">
    <source>
        <dbReference type="EMBL" id="MFC5067079.1"/>
    </source>
</evidence>
<keyword evidence="1" id="KW-0472">Membrane</keyword>
<evidence type="ECO:0000313" key="4">
    <source>
        <dbReference type="Proteomes" id="UP001595796"/>
    </source>
</evidence>
<dbReference type="SMART" id="SM01259">
    <property type="entry name" value="LAB_N"/>
    <property type="match status" value="1"/>
</dbReference>
<dbReference type="InterPro" id="IPR011499">
    <property type="entry name" value="Lipid_A_biosynth_N"/>
</dbReference>
<dbReference type="Pfam" id="PF07578">
    <property type="entry name" value="LAB_N"/>
    <property type="match status" value="1"/>
</dbReference>
<feature type="transmembrane region" description="Helical" evidence="1">
    <location>
        <begin position="39"/>
        <end position="57"/>
    </location>
</feature>
<name>A0ABV9Z0G8_9HYPH</name>
<dbReference type="RefSeq" id="WP_114957476.1">
    <property type="nucleotide sequence ID" value="NZ_JBHSJF010000003.1"/>
</dbReference>
<gene>
    <name evidence="3" type="ORF">ACFPFW_03510</name>
</gene>
<keyword evidence="1" id="KW-1133">Transmembrane helix</keyword>
<proteinExistence type="predicted"/>
<keyword evidence="1" id="KW-0812">Transmembrane</keyword>
<reference evidence="4" key="1">
    <citation type="journal article" date="2019" name="Int. J. Syst. Evol. Microbiol.">
        <title>The Global Catalogue of Microorganisms (GCM) 10K type strain sequencing project: providing services to taxonomists for standard genome sequencing and annotation.</title>
        <authorList>
            <consortium name="The Broad Institute Genomics Platform"/>
            <consortium name="The Broad Institute Genome Sequencing Center for Infectious Disease"/>
            <person name="Wu L."/>
            <person name="Ma J."/>
        </authorList>
    </citation>
    <scope>NUCLEOTIDE SEQUENCE [LARGE SCALE GENOMIC DNA]</scope>
    <source>
        <strain evidence="4">CGMCC 1.16444</strain>
    </source>
</reference>
<sequence>MILSSLWMLVGIGGQALFSARFLIQWLASEKRGESTTPVAFWFFSLGGGVLLMIYALHVGDPIFMAGQGFGLAVYLRNLHLIRKRAKLSEATA</sequence>
<keyword evidence="4" id="KW-1185">Reference proteome</keyword>
<comment type="caution">
    <text evidence="3">The sequence shown here is derived from an EMBL/GenBank/DDBJ whole genome shotgun (WGS) entry which is preliminary data.</text>
</comment>
<feature type="transmembrane region" description="Helical" evidence="1">
    <location>
        <begin position="63"/>
        <end position="79"/>
    </location>
</feature>
<accession>A0ABV9Z0G8</accession>
<evidence type="ECO:0000259" key="2">
    <source>
        <dbReference type="SMART" id="SM01259"/>
    </source>
</evidence>
<protein>
    <submittedName>
        <fullName evidence="3">Lipid-A-disaccharide synthase N-terminal domain-containing protein</fullName>
    </submittedName>
</protein>